<dbReference type="SUPFAM" id="SSF52540">
    <property type="entry name" value="P-loop containing nucleoside triphosphate hydrolases"/>
    <property type="match status" value="1"/>
</dbReference>
<dbReference type="Proteomes" id="UP001302059">
    <property type="component" value="Unassembled WGS sequence"/>
</dbReference>
<proteinExistence type="predicted"/>
<accession>A0ABT7JH69</accession>
<evidence type="ECO:0000313" key="1">
    <source>
        <dbReference type="EMBL" id="MDL2344406.1"/>
    </source>
</evidence>
<organism evidence="1 2">
    <name type="scientific">Deinococcus rhizophilus</name>
    <dbReference type="NCBI Taxonomy" id="3049544"/>
    <lineage>
        <taxon>Bacteria</taxon>
        <taxon>Thermotogati</taxon>
        <taxon>Deinococcota</taxon>
        <taxon>Deinococci</taxon>
        <taxon>Deinococcales</taxon>
        <taxon>Deinococcaceae</taxon>
        <taxon>Deinococcus</taxon>
    </lineage>
</organism>
<keyword evidence="2" id="KW-1185">Reference proteome</keyword>
<dbReference type="InterPro" id="IPR027417">
    <property type="entry name" value="P-loop_NTPase"/>
</dbReference>
<dbReference type="RefSeq" id="WP_285523342.1">
    <property type="nucleotide sequence ID" value="NZ_JASNGB010000078.1"/>
</dbReference>
<evidence type="ECO:0008006" key="3">
    <source>
        <dbReference type="Google" id="ProtNLM"/>
    </source>
</evidence>
<protein>
    <recommendedName>
        <fullName evidence="3">ATP-binding protein</fullName>
    </recommendedName>
</protein>
<sequence>MWTPFDPAAVGHVFTTESRQKDEQMFTLTHARMNRILVSHNRVGLCNGQFVGEHEVLELIQGSAPLDSNRVWFVVGETGSGKSELCQWLEYQLRDRHVPIHISRRHANLTGILDVLHQHLPPGTAGQSTTLPQEVLADHLRLHLKVRAHREGRGLGYLEQLAPFFPELARRLYQPSAAPLELPADLPPPPPDLPLTAWLSGAAREVLGVHSLEPTLRALVEHYAQQGRRPVLLLEDITTLGFLRDDLLDFVFDLSAPGFDAVIGLTSGFEQSHLQGGGNLSEMAYVRDRLSARFQLSHASGETFFLNQPQDLQDLVRRYLGCLPQPAGGQAAAFAGLYPFTPPMLERLYLHLVESGNPRQTPRNLLDAVIKPALSLPAPPHVTLFGPHPYLRAPSLTFYHQDLPEEVQALLYWHGEVQGGSVSVPDEVAEAFGLPPVPPVQAFPTPTGATWLFGAREAEDPTDTWRDALRELQRWQNQGEPFPKRQHLKRGIERLVRTLLDPRAVQHPHVNALSADPLEYSRGGDHLPIYLPDSGDLLPEHWPSLHVPRTLPAQFLEECLTFSFSAGQHVECFADLGHTRQLLEEAVAAFQGEVRRHLERLVGMPYETLVFGVWWLCQHVCQGQVLSPRDPAGRGALLQYDLPPREIQVAWRAERPHRLLHRTHRELRDGRDAYRALFLSVFHHRDDLLDPDLFERECARFDPTLFLRALAGLSLPQVLRAPFRQRGSKLTLAQLLKPAVEYAAALQAYAPVEEDLARWARLEWTLDHALTHADALDTVCRDLERLAHQAGWTVSPPSSSHTWRAPEWRTLLTHSQGARSGLGQAPPLTQVTVGRTWRERLEDLEPVVWMKEVRAFHDTVQKILHERHPGARGAPATGPGPEGLIDLAALQELASRLEAAGQATAGLPAGVSRQVLRAVRRVRRRHHGAIQGVLDRHGIADPAAIADQSRDEGVLLLGDLLECTAELLTAGEAP</sequence>
<comment type="caution">
    <text evidence="1">The sequence shown here is derived from an EMBL/GenBank/DDBJ whole genome shotgun (WGS) entry which is preliminary data.</text>
</comment>
<reference evidence="1 2" key="1">
    <citation type="submission" date="2023-05" db="EMBL/GenBank/DDBJ databases">
        <authorList>
            <person name="Gao F."/>
        </authorList>
    </citation>
    <scope>NUCLEOTIDE SEQUENCE [LARGE SCALE GENOMIC DNA]</scope>
    <source>
        <strain evidence="1 2">MIMF12</strain>
    </source>
</reference>
<name>A0ABT7JH69_9DEIO</name>
<evidence type="ECO:0000313" key="2">
    <source>
        <dbReference type="Proteomes" id="UP001302059"/>
    </source>
</evidence>
<dbReference type="EMBL" id="JASNGB010000078">
    <property type="protein sequence ID" value="MDL2344406.1"/>
    <property type="molecule type" value="Genomic_DNA"/>
</dbReference>
<gene>
    <name evidence="1" type="ORF">QOL99_09590</name>
</gene>